<gene>
    <name evidence="2" type="ORF">D0Z07_7162</name>
</gene>
<evidence type="ECO:0000313" key="2">
    <source>
        <dbReference type="EMBL" id="KAG0647394.1"/>
    </source>
</evidence>
<keyword evidence="3" id="KW-1185">Reference proteome</keyword>
<evidence type="ECO:0000256" key="1">
    <source>
        <dbReference type="SAM" id="SignalP"/>
    </source>
</evidence>
<dbReference type="AlphaFoldDB" id="A0A9P6VGJ0"/>
<accession>A0A9P6VGJ0</accession>
<feature type="chain" id="PRO_5040321386" evidence="1">
    <location>
        <begin position="18"/>
        <end position="63"/>
    </location>
</feature>
<organism evidence="2 3">
    <name type="scientific">Hyphodiscus hymeniophilus</name>
    <dbReference type="NCBI Taxonomy" id="353542"/>
    <lineage>
        <taxon>Eukaryota</taxon>
        <taxon>Fungi</taxon>
        <taxon>Dikarya</taxon>
        <taxon>Ascomycota</taxon>
        <taxon>Pezizomycotina</taxon>
        <taxon>Leotiomycetes</taxon>
        <taxon>Helotiales</taxon>
        <taxon>Hyphodiscaceae</taxon>
        <taxon>Hyphodiscus</taxon>
    </lineage>
</organism>
<dbReference type="OrthoDB" id="4835952at2759"/>
<dbReference type="EMBL" id="VNKQ01000013">
    <property type="protein sequence ID" value="KAG0647394.1"/>
    <property type="molecule type" value="Genomic_DNA"/>
</dbReference>
<name>A0A9P6VGJ0_9HELO</name>
<keyword evidence="1" id="KW-0732">Signal</keyword>
<comment type="caution">
    <text evidence="2">The sequence shown here is derived from an EMBL/GenBank/DDBJ whole genome shotgun (WGS) entry which is preliminary data.</text>
</comment>
<dbReference type="Proteomes" id="UP000785200">
    <property type="component" value="Unassembled WGS sequence"/>
</dbReference>
<sequence length="63" mass="6408">MQFTLITLLSLVAFAFASPVPGRLDDLVARSAPAPPAAEAAAMSDANGNVVAFSSSGVYQGMH</sequence>
<evidence type="ECO:0000313" key="3">
    <source>
        <dbReference type="Proteomes" id="UP000785200"/>
    </source>
</evidence>
<feature type="signal peptide" evidence="1">
    <location>
        <begin position="1"/>
        <end position="17"/>
    </location>
</feature>
<reference evidence="2" key="1">
    <citation type="submission" date="2019-07" db="EMBL/GenBank/DDBJ databases">
        <title>Hyphodiscus hymeniophilus genome sequencing and assembly.</title>
        <authorList>
            <person name="Kramer G."/>
            <person name="Nodwell J."/>
        </authorList>
    </citation>
    <scope>NUCLEOTIDE SEQUENCE</scope>
    <source>
        <strain evidence="2">ATCC 34498</strain>
    </source>
</reference>
<proteinExistence type="predicted"/>
<protein>
    <submittedName>
        <fullName evidence="2">Uncharacterized protein</fullName>
    </submittedName>
</protein>